<dbReference type="InterPro" id="IPR050575">
    <property type="entry name" value="BMC_shell"/>
</dbReference>
<keyword evidence="6" id="KW-1185">Reference proteome</keyword>
<dbReference type="PANTHER" id="PTHR33941:SF11">
    <property type="entry name" value="BACTERIAL MICROCOMPARTMENT SHELL PROTEIN PDUJ"/>
    <property type="match status" value="1"/>
</dbReference>
<evidence type="ECO:0000259" key="4">
    <source>
        <dbReference type="PROSITE" id="PS51930"/>
    </source>
</evidence>
<evidence type="ECO:0000256" key="1">
    <source>
        <dbReference type="ARBA" id="ARBA00024322"/>
    </source>
</evidence>
<evidence type="ECO:0000313" key="6">
    <source>
        <dbReference type="Proteomes" id="UP000318478"/>
    </source>
</evidence>
<organism evidence="5 6">
    <name type="scientific">Posidoniimonas polymericola</name>
    <dbReference type="NCBI Taxonomy" id="2528002"/>
    <lineage>
        <taxon>Bacteria</taxon>
        <taxon>Pseudomonadati</taxon>
        <taxon>Planctomycetota</taxon>
        <taxon>Planctomycetia</taxon>
        <taxon>Pirellulales</taxon>
        <taxon>Lacipirellulaceae</taxon>
        <taxon>Posidoniimonas</taxon>
    </lineage>
</organism>
<dbReference type="EMBL" id="SJPO01000001">
    <property type="protein sequence ID" value="TWT85936.1"/>
    <property type="molecule type" value="Genomic_DNA"/>
</dbReference>
<sequence>MAKVVEALGMIETKGFVPLVEATDAMLKAANVTFLSWDKVGAGLGAVFVTGDVAAVKAATDAGATAAGRIGEVISVQVIPRPHEDVETVFRKAAPPRKS</sequence>
<dbReference type="GO" id="GO:0031469">
    <property type="term" value="C:bacterial microcompartment"/>
    <property type="evidence" value="ECO:0007669"/>
    <property type="project" value="UniProtKB-SubCell"/>
</dbReference>
<evidence type="ECO:0000256" key="3">
    <source>
        <dbReference type="PROSITE-ProRule" id="PRU01278"/>
    </source>
</evidence>
<dbReference type="PROSITE" id="PS51930">
    <property type="entry name" value="BMC_2"/>
    <property type="match status" value="1"/>
</dbReference>
<name>A0A5C5ZFG3_9BACT</name>
<feature type="domain" description="BMC" evidence="4">
    <location>
        <begin position="7"/>
        <end position="91"/>
    </location>
</feature>
<proteinExistence type="inferred from homology"/>
<keyword evidence="2" id="KW-1283">Bacterial microcompartment</keyword>
<dbReference type="InterPro" id="IPR037233">
    <property type="entry name" value="CcmK-like_sf"/>
</dbReference>
<dbReference type="SUPFAM" id="SSF143414">
    <property type="entry name" value="CcmK-like"/>
    <property type="match status" value="1"/>
</dbReference>
<comment type="subcellular location">
    <subcellularLocation>
        <location evidence="1">Bacterial microcompartment</location>
    </subcellularLocation>
</comment>
<gene>
    <name evidence="5" type="primary">eutM</name>
    <name evidence="5" type="ORF">Pla123a_07430</name>
</gene>
<reference evidence="5 6" key="1">
    <citation type="submission" date="2019-02" db="EMBL/GenBank/DDBJ databases">
        <title>Deep-cultivation of Planctomycetes and their phenomic and genomic characterization uncovers novel biology.</title>
        <authorList>
            <person name="Wiegand S."/>
            <person name="Jogler M."/>
            <person name="Boedeker C."/>
            <person name="Pinto D."/>
            <person name="Vollmers J."/>
            <person name="Rivas-Marin E."/>
            <person name="Kohn T."/>
            <person name="Peeters S.H."/>
            <person name="Heuer A."/>
            <person name="Rast P."/>
            <person name="Oberbeckmann S."/>
            <person name="Bunk B."/>
            <person name="Jeske O."/>
            <person name="Meyerdierks A."/>
            <person name="Storesund J.E."/>
            <person name="Kallscheuer N."/>
            <person name="Luecker S."/>
            <person name="Lage O.M."/>
            <person name="Pohl T."/>
            <person name="Merkel B.J."/>
            <person name="Hornburger P."/>
            <person name="Mueller R.-W."/>
            <person name="Bruemmer F."/>
            <person name="Labrenz M."/>
            <person name="Spormann A.M."/>
            <person name="Op Den Camp H."/>
            <person name="Overmann J."/>
            <person name="Amann R."/>
            <person name="Jetten M.S.M."/>
            <person name="Mascher T."/>
            <person name="Medema M.H."/>
            <person name="Devos D.P."/>
            <person name="Kaster A.-K."/>
            <person name="Ovreas L."/>
            <person name="Rohde M."/>
            <person name="Galperin M.Y."/>
            <person name="Jogler C."/>
        </authorList>
    </citation>
    <scope>NUCLEOTIDE SEQUENCE [LARGE SCALE GENOMIC DNA]</scope>
    <source>
        <strain evidence="5 6">Pla123a</strain>
    </source>
</reference>
<dbReference type="InterPro" id="IPR044872">
    <property type="entry name" value="CcmK/CsoS1_BMC"/>
</dbReference>
<dbReference type="SMART" id="SM00877">
    <property type="entry name" value="BMC"/>
    <property type="match status" value="1"/>
</dbReference>
<dbReference type="InterPro" id="IPR000249">
    <property type="entry name" value="BMC_dom"/>
</dbReference>
<dbReference type="Proteomes" id="UP000318478">
    <property type="component" value="Unassembled WGS sequence"/>
</dbReference>
<accession>A0A5C5ZFG3</accession>
<dbReference type="Gene3D" id="3.30.70.1710">
    <property type="match status" value="1"/>
</dbReference>
<dbReference type="CDD" id="cd07045">
    <property type="entry name" value="BMC_CcmK_like"/>
    <property type="match status" value="1"/>
</dbReference>
<evidence type="ECO:0000313" key="5">
    <source>
        <dbReference type="EMBL" id="TWT85936.1"/>
    </source>
</evidence>
<comment type="caution">
    <text evidence="5">The sequence shown here is derived from an EMBL/GenBank/DDBJ whole genome shotgun (WGS) entry which is preliminary data.</text>
</comment>
<comment type="similarity">
    <text evidence="3">Belongs to the bacterial microcompartments protein family.</text>
</comment>
<dbReference type="RefSeq" id="WP_146584154.1">
    <property type="nucleotide sequence ID" value="NZ_SJPO01000001.1"/>
</dbReference>
<dbReference type="Pfam" id="PF00936">
    <property type="entry name" value="BMC"/>
    <property type="match status" value="1"/>
</dbReference>
<dbReference type="PANTHER" id="PTHR33941">
    <property type="entry name" value="PROPANEDIOL UTILIZATION PROTEIN PDUA"/>
    <property type="match status" value="1"/>
</dbReference>
<protein>
    <submittedName>
        <fullName evidence="5">Ethanolamine utilization protein EutM</fullName>
    </submittedName>
</protein>
<dbReference type="OrthoDB" id="9812608at2"/>
<dbReference type="AlphaFoldDB" id="A0A5C5ZFG3"/>
<evidence type="ECO:0000256" key="2">
    <source>
        <dbReference type="ARBA" id="ARBA00024446"/>
    </source>
</evidence>